<reference evidence="1 2" key="1">
    <citation type="submission" date="2013-08" db="EMBL/GenBank/DDBJ databases">
        <title>The genome sequence of Knoellia sinensis.</title>
        <authorList>
            <person name="Zhu W."/>
            <person name="Wang G."/>
        </authorList>
    </citation>
    <scope>NUCLEOTIDE SEQUENCE [LARGE SCALE GENOMIC DNA]</scope>
    <source>
        <strain evidence="1 2">KCTC 19936</strain>
    </source>
</reference>
<dbReference type="AlphaFoldDB" id="A0A0A0JFS1"/>
<proteinExistence type="predicted"/>
<accession>A0A0A0JFS1</accession>
<name>A0A0A0JFS1_9MICO</name>
<gene>
    <name evidence="1" type="ORF">N802_13360</name>
</gene>
<sequence length="42" mass="4607">MRHRRRNRMATTLLARCSTAGARLAHGLGRIHGGHPAIPQHA</sequence>
<keyword evidence="2" id="KW-1185">Reference proteome</keyword>
<protein>
    <submittedName>
        <fullName evidence="1">Uncharacterized protein</fullName>
    </submittedName>
</protein>
<dbReference type="Proteomes" id="UP000030002">
    <property type="component" value="Unassembled WGS sequence"/>
</dbReference>
<dbReference type="EMBL" id="AVPJ01000002">
    <property type="protein sequence ID" value="KGN34436.1"/>
    <property type="molecule type" value="Genomic_DNA"/>
</dbReference>
<evidence type="ECO:0000313" key="2">
    <source>
        <dbReference type="Proteomes" id="UP000030002"/>
    </source>
</evidence>
<comment type="caution">
    <text evidence="1">The sequence shown here is derived from an EMBL/GenBank/DDBJ whole genome shotgun (WGS) entry which is preliminary data.</text>
</comment>
<evidence type="ECO:0000313" key="1">
    <source>
        <dbReference type="EMBL" id="KGN34436.1"/>
    </source>
</evidence>
<organism evidence="1 2">
    <name type="scientific">Knoellia sinensis KCTC 19936</name>
    <dbReference type="NCBI Taxonomy" id="1385520"/>
    <lineage>
        <taxon>Bacteria</taxon>
        <taxon>Bacillati</taxon>
        <taxon>Actinomycetota</taxon>
        <taxon>Actinomycetes</taxon>
        <taxon>Micrococcales</taxon>
        <taxon>Intrasporangiaceae</taxon>
        <taxon>Knoellia</taxon>
    </lineage>
</organism>